<name>A0A9X8T327_STREQ</name>
<comment type="caution">
    <text evidence="1">The sequence shown here is derived from an EMBL/GenBank/DDBJ whole genome shotgun (WGS) entry which is preliminary data.</text>
</comment>
<evidence type="ECO:0000313" key="4">
    <source>
        <dbReference type="Proteomes" id="UP000339049"/>
    </source>
</evidence>
<dbReference type="Proteomes" id="UP000339049">
    <property type="component" value="Unassembled WGS sequence"/>
</dbReference>
<gene>
    <name evidence="2" type="ORF">NCTC11557_01340</name>
    <name evidence="1" type="ORF">NCTC11564_00940</name>
</gene>
<evidence type="ECO:0000313" key="1">
    <source>
        <dbReference type="EMBL" id="SUN63363.1"/>
    </source>
</evidence>
<dbReference type="EMBL" id="CABEIY010000007">
    <property type="protein sequence ID" value="VTT24887.1"/>
    <property type="molecule type" value="Genomic_DNA"/>
</dbReference>
<reference evidence="2 4" key="2">
    <citation type="submission" date="2019-05" db="EMBL/GenBank/DDBJ databases">
        <authorList>
            <consortium name="Pathogen Informatics"/>
        </authorList>
    </citation>
    <scope>NUCLEOTIDE SEQUENCE [LARGE SCALE GENOMIC DNA]</scope>
    <source>
        <strain evidence="2 4">NCTC11557</strain>
    </source>
</reference>
<protein>
    <submittedName>
        <fullName evidence="1">Uncharacterized protein</fullName>
    </submittedName>
</protein>
<organism evidence="1 3">
    <name type="scientific">Streptococcus dysgalactiae subsp. equisimilis</name>
    <name type="common">Streptococcus equisimilis</name>
    <dbReference type="NCBI Taxonomy" id="119602"/>
    <lineage>
        <taxon>Bacteria</taxon>
        <taxon>Bacillati</taxon>
        <taxon>Bacillota</taxon>
        <taxon>Bacilli</taxon>
        <taxon>Lactobacillales</taxon>
        <taxon>Streptococcaceae</taxon>
        <taxon>Streptococcus</taxon>
    </lineage>
</organism>
<dbReference type="EMBL" id="UHFO01000001">
    <property type="protein sequence ID" value="SUN63363.1"/>
    <property type="molecule type" value="Genomic_DNA"/>
</dbReference>
<proteinExistence type="predicted"/>
<reference evidence="1 3" key="1">
    <citation type="submission" date="2018-06" db="EMBL/GenBank/DDBJ databases">
        <authorList>
            <consortium name="Pathogen Informatics"/>
            <person name="Doyle S."/>
        </authorList>
    </citation>
    <scope>NUCLEOTIDE SEQUENCE [LARGE SCALE GENOMIC DNA]</scope>
    <source>
        <strain evidence="1 3">NCTC11564</strain>
    </source>
</reference>
<evidence type="ECO:0000313" key="3">
    <source>
        <dbReference type="Proteomes" id="UP000254559"/>
    </source>
</evidence>
<accession>A0A9X8T327</accession>
<evidence type="ECO:0000313" key="2">
    <source>
        <dbReference type="EMBL" id="VTT24887.1"/>
    </source>
</evidence>
<sequence>MNSLLELETLPVEFTPSIEWKICKATIVVCGSTFS</sequence>
<dbReference type="Proteomes" id="UP000254559">
    <property type="component" value="Unassembled WGS sequence"/>
</dbReference>
<dbReference type="AlphaFoldDB" id="A0A9X8T327"/>